<accession>M9MGK5</accession>
<evidence type="ECO:0000259" key="2">
    <source>
        <dbReference type="Pfam" id="PF01261"/>
    </source>
</evidence>
<protein>
    <submittedName>
        <fullName evidence="4">Pentafunctional AROM protein</fullName>
    </submittedName>
</protein>
<dbReference type="CDD" id="cd01065">
    <property type="entry name" value="NAD_bind_Shikimate_DH"/>
    <property type="match status" value="1"/>
</dbReference>
<dbReference type="OrthoDB" id="204377at2759"/>
<dbReference type="EMBL" id="DF196781">
    <property type="protein sequence ID" value="GAC75312.1"/>
    <property type="molecule type" value="Genomic_DNA"/>
</dbReference>
<dbReference type="InterPro" id="IPR036237">
    <property type="entry name" value="Xyl_isomerase-like_sf"/>
</dbReference>
<dbReference type="InterPro" id="IPR036291">
    <property type="entry name" value="NAD(P)-bd_dom_sf"/>
</dbReference>
<evidence type="ECO:0000313" key="5">
    <source>
        <dbReference type="Proteomes" id="UP000011976"/>
    </source>
</evidence>
<dbReference type="Gene3D" id="3.20.20.150">
    <property type="entry name" value="Divalent-metal-dependent TIM barrel enzymes"/>
    <property type="match status" value="1"/>
</dbReference>
<proteinExistence type="predicted"/>
<dbReference type="PANTHER" id="PTHR12110:SF21">
    <property type="entry name" value="XYLOSE ISOMERASE-LIKE TIM BARREL DOMAIN-CONTAINING PROTEIN"/>
    <property type="match status" value="1"/>
</dbReference>
<gene>
    <name evidence="4" type="ORF">PANT_15c00014</name>
</gene>
<dbReference type="InterPro" id="IPR013708">
    <property type="entry name" value="Shikimate_DH-bd_N"/>
</dbReference>
<dbReference type="Proteomes" id="UP000011976">
    <property type="component" value="Unassembled WGS sequence"/>
</dbReference>
<dbReference type="SUPFAM" id="SSF51658">
    <property type="entry name" value="Xylose isomerase-like"/>
    <property type="match status" value="1"/>
</dbReference>
<organism evidence="4 5">
    <name type="scientific">Pseudozyma antarctica (strain T-34)</name>
    <name type="common">Yeast</name>
    <name type="synonym">Candida antarctica</name>
    <dbReference type="NCBI Taxonomy" id="1151754"/>
    <lineage>
        <taxon>Eukaryota</taxon>
        <taxon>Fungi</taxon>
        <taxon>Dikarya</taxon>
        <taxon>Basidiomycota</taxon>
        <taxon>Ustilaginomycotina</taxon>
        <taxon>Ustilaginomycetes</taxon>
        <taxon>Ustilaginales</taxon>
        <taxon>Ustilaginaceae</taxon>
        <taxon>Moesziomyces</taxon>
    </lineage>
</organism>
<evidence type="ECO:0000256" key="1">
    <source>
        <dbReference type="SAM" id="MobiDB-lite"/>
    </source>
</evidence>
<feature type="domain" description="Xylose isomerase-like TIM barrel" evidence="2">
    <location>
        <begin position="540"/>
        <end position="809"/>
    </location>
</feature>
<dbReference type="Gene3D" id="3.40.50.720">
    <property type="entry name" value="NAD(P)-binding Rossmann-like Domain"/>
    <property type="match status" value="1"/>
</dbReference>
<dbReference type="AlphaFoldDB" id="M9MGK5"/>
<dbReference type="InterPro" id="IPR013022">
    <property type="entry name" value="Xyl_isomerase-like_TIM-brl"/>
</dbReference>
<dbReference type="InterPro" id="IPR046346">
    <property type="entry name" value="Aminoacid_DH-like_N_sf"/>
</dbReference>
<evidence type="ECO:0000313" key="4">
    <source>
        <dbReference type="EMBL" id="GAC75312.1"/>
    </source>
</evidence>
<dbReference type="SUPFAM" id="SSF53223">
    <property type="entry name" value="Aminoacid dehydrogenase-like, N-terminal domain"/>
    <property type="match status" value="1"/>
</dbReference>
<sequence length="827" mass="90172">MSYHLSFTGAANGTPNGAPNGAANGHAAVSAPPHPTQEQIDASARKYFLFGSPISHSASPAFQNLMLQSIAPIAFPGSEAQTFHPTYSLKDTKSVDEAHLYDLVRKDPLFAGAGVTMPLKVAVTATLGPKGVIDELSEAGKATQTVNTIISTPNGAGRKMVGTNTDYLGIAHAVLRGVAECNAEDRVTKYLDPQLGVKARYVFPRNKAGKPYAAFIIGSGGTCRSAVYAVSQMGLSPIYLLNRDADETQAVVDHFGATVDLRPLRSVEAYEREAALRGSGEIGHVACAVGAIPAFAPQTEDEKMVYTLAHSFFAEPYTALGEEHADLPQEGEEKLVALPLPTKRPFLDMCYKPRQTPLLLEAEKQGWLPVGGVEAMVEQGLAQARMWAATAKAFEQGKTSFDPIPFAVKAGDEGPIGLEIEEQARDLVRAMLDINGTRYRPVDQDIIAMLAQPSYSIFTHSVGYHTAGHTLPDKLEAVAQAGMDGIELFTDDLWTFAQSELFTTLSRGGELLTPPDSPLAKHACVGKQRVWNAYGECTQQEAEREVEAAKWVKARCDELGLKVYCLQPLRDVEGWVEEEKRAEAMKRVESRFAVMQALDTQLLLVCSQNTPAPATTGDLEALKRDFTQIANMAERFTLRTGHEVRVGFEALAWGSHVDKWTQAWEVVKSVDRKEVGLILDGFNTLAREYADPCSSTGIQEPAAQTLLRLGESLDGIVEVPGDKIFLLQIGDAKKLPTPLLPSPREGEERPSRMIWSRSSRLFPCEYDQGAFMPVPAFVDRVVKAGYKGPWSIEVFNDSLNDTSRDTTRSHATRARAGLDRLVEHVFK</sequence>
<dbReference type="STRING" id="1151754.M9MGK5"/>
<feature type="domain" description="Shikimate dehydrogenase substrate binding N-terminal" evidence="3">
    <location>
        <begin position="49"/>
        <end position="149"/>
    </location>
</feature>
<name>M9MGK5_PSEA3</name>
<dbReference type="SUPFAM" id="SSF51735">
    <property type="entry name" value="NAD(P)-binding Rossmann-fold domains"/>
    <property type="match status" value="1"/>
</dbReference>
<dbReference type="Pfam" id="PF01261">
    <property type="entry name" value="AP_endonuc_2"/>
    <property type="match status" value="1"/>
</dbReference>
<dbReference type="InterPro" id="IPR050312">
    <property type="entry name" value="IolE/XylAMocC-like"/>
</dbReference>
<dbReference type="Pfam" id="PF08501">
    <property type="entry name" value="Shikimate_dh_N"/>
    <property type="match status" value="1"/>
</dbReference>
<dbReference type="PANTHER" id="PTHR12110">
    <property type="entry name" value="HYDROXYPYRUVATE ISOMERASE"/>
    <property type="match status" value="1"/>
</dbReference>
<feature type="region of interest" description="Disordered" evidence="1">
    <location>
        <begin position="14"/>
        <end position="37"/>
    </location>
</feature>
<reference evidence="5" key="1">
    <citation type="journal article" date="2013" name="Genome Announc.">
        <title>Genome sequence of the basidiomycetous yeast Pseudozyma antarctica T-34, a producer of the glycolipid biosurfactants mannosylerythritol lipids.</title>
        <authorList>
            <person name="Morita T."/>
            <person name="Koike H."/>
            <person name="Koyama Y."/>
            <person name="Hagiwara H."/>
            <person name="Ito E."/>
            <person name="Fukuoka T."/>
            <person name="Imura T."/>
            <person name="Machida M."/>
            <person name="Kitamoto D."/>
        </authorList>
    </citation>
    <scope>NUCLEOTIDE SEQUENCE [LARGE SCALE GENOMIC DNA]</scope>
    <source>
        <strain evidence="5">T-34</strain>
    </source>
</reference>
<dbReference type="GO" id="GO:0004764">
    <property type="term" value="F:shikimate 3-dehydrogenase (NADP+) activity"/>
    <property type="evidence" value="ECO:0007669"/>
    <property type="project" value="InterPro"/>
</dbReference>
<feature type="compositionally biased region" description="Low complexity" evidence="1">
    <location>
        <begin position="14"/>
        <end position="28"/>
    </location>
</feature>
<dbReference type="Gene3D" id="3.40.50.10860">
    <property type="entry name" value="Leucine Dehydrogenase, chain A, domain 1"/>
    <property type="match status" value="1"/>
</dbReference>
<evidence type="ECO:0000259" key="3">
    <source>
        <dbReference type="Pfam" id="PF08501"/>
    </source>
</evidence>